<protein>
    <recommendedName>
        <fullName evidence="3">Homeodomain-like domain-containing protein</fullName>
    </recommendedName>
</protein>
<dbReference type="AlphaFoldDB" id="A0A4Q7ZFF5"/>
<evidence type="ECO:0000313" key="2">
    <source>
        <dbReference type="Proteomes" id="UP000292564"/>
    </source>
</evidence>
<accession>A0A4Q7ZFF5</accession>
<dbReference type="Proteomes" id="UP000292564">
    <property type="component" value="Unassembled WGS sequence"/>
</dbReference>
<proteinExistence type="predicted"/>
<dbReference type="EMBL" id="SHKY01000001">
    <property type="protein sequence ID" value="RZU48825.1"/>
    <property type="molecule type" value="Genomic_DNA"/>
</dbReference>
<gene>
    <name evidence="1" type="ORF">EV385_0550</name>
</gene>
<organism evidence="1 2">
    <name type="scientific">Krasilnikovia cinnamomea</name>
    <dbReference type="NCBI Taxonomy" id="349313"/>
    <lineage>
        <taxon>Bacteria</taxon>
        <taxon>Bacillati</taxon>
        <taxon>Actinomycetota</taxon>
        <taxon>Actinomycetes</taxon>
        <taxon>Micromonosporales</taxon>
        <taxon>Micromonosporaceae</taxon>
        <taxon>Krasilnikovia</taxon>
    </lineage>
</organism>
<dbReference type="RefSeq" id="WP_130508009.1">
    <property type="nucleotide sequence ID" value="NZ_SHKY01000001.1"/>
</dbReference>
<sequence length="110" mass="11497">MDIQPGTVSTGWERPGTLDDLRAALDELAGLDPVERARRAPELIEAGKTILADVRGHAVAEALDGGWGATALARELGVTRAKVYESLARVAEAPAARPAPVTTPGSRETT</sequence>
<reference evidence="1 2" key="1">
    <citation type="submission" date="2019-02" db="EMBL/GenBank/DDBJ databases">
        <title>Sequencing the genomes of 1000 actinobacteria strains.</title>
        <authorList>
            <person name="Klenk H.-P."/>
        </authorList>
    </citation>
    <scope>NUCLEOTIDE SEQUENCE [LARGE SCALE GENOMIC DNA]</scope>
    <source>
        <strain evidence="1 2">DSM 45162</strain>
    </source>
</reference>
<evidence type="ECO:0000313" key="1">
    <source>
        <dbReference type="EMBL" id="RZU48825.1"/>
    </source>
</evidence>
<comment type="caution">
    <text evidence="1">The sequence shown here is derived from an EMBL/GenBank/DDBJ whole genome shotgun (WGS) entry which is preliminary data.</text>
</comment>
<name>A0A4Q7ZFF5_9ACTN</name>
<keyword evidence="2" id="KW-1185">Reference proteome</keyword>
<evidence type="ECO:0008006" key="3">
    <source>
        <dbReference type="Google" id="ProtNLM"/>
    </source>
</evidence>